<protein>
    <recommendedName>
        <fullName evidence="14">Carbamoyl phosphate synthase large chain</fullName>
        <ecNumber evidence="14">6.3.4.16</ecNumber>
        <ecNumber evidence="14">6.3.5.5</ecNumber>
    </recommendedName>
    <alternativeName>
        <fullName evidence="14">Carbamoyl phosphate synthetase ammonia chain</fullName>
    </alternativeName>
</protein>
<keyword evidence="7 14" id="KW-0677">Repeat</keyword>
<sequence length="1139" mass="120696">MPRRTDISSILVIGSGPIVIGQACEFDYSGTQACRVLRAEGFRVILVNSNPATIMTDPEFADATYVEPITPEFVEQVIALERPDALLATLGGQTALNAAIALHDNGVLAKYGVELIGASVEAIQRGENREQFKAIVEGLAPPTDPTDPGFGVARSYVCHSIDDVLGAAGELGYPLVVRPSFTMGGVGSGFAHDETDLRRIAGAGLAASPTTEVLIEESILGWKEYELEVMRDRADNVVIVCSIENFDPMGVHTGDSITVAPAMTLTDREYQRMRDLSIGIIRAVGVDTGGCNIQFAVDPATGRMIVIEMNPRVSRSSALASKATGFPIAKIAAKVAIGYTLDEIPNDITGVTPASFEPTLDYVVVKVPRFAFEKFPAADTTLTTHMKSVGEAMAIGRNFTEALGKALRSMEDPKAPFVFGTPTDPADDLLAIAARPHDGRLGVVMQAIRAGATPEQVTASTHIDPWFVDQLYLISEVADEVRDAPELTADVLRLAKRHGLSDAQVARLRNLSEDVVRGVRWALGVRPVYKTVDTCAAEFAARTPYHYSSYDLETEVVPRTRPAVLILGSGPNRIGQGIEFDYSCVHAALALSGSPDNDGAGYETVMVNCNPETVSTDYDTADRLYFEPLTCEDVLEVFHAEQQAGPVAGVIVQLGGQTPLRLAQALKDAGVPIVGTSPEAIHLAEERGAFGDVLDEAGLPSPKHGLARSFAEASTIATEIGYPVLVRPSYVLGGRGMEIVYDEPSLASYIDRATEVSPAHPVLVDRFLDDAVEIDVDALYDGTDLYLGGVMEHIEEAGVHSGDSACALPPITLGSEVVDRIRTSTEAIAEGVGVRGLINIQFALAGDTLFVLEANPRASRTVPFVSKATNTPLAKAAARVMLGTSIAALRAEGLLRATGDGTDERPGAPMAVKEAVMPFNRFRTVEGTSVDTILGPEMRSTGEVMGLDVGFGTAFAKSQAAAFGSLPKGGTVFVSVANRDKRSIIFPVKRLADLGFTILATAGTASMLRRNGVEVETVRKFSQGPGPAGEPTIVQLIMDGRIDLIFNTPAGLSPDGRPRFDGYEIRTAAVLRNVPCITTVQGLAAAVQGIEAVRGGRMGVRSLQSWARGVDDLAEQAGQVGHDGQAGPTTAPALAGADR</sequence>
<dbReference type="InterPro" id="IPR058047">
    <property type="entry name" value="CPSase_preATP-grasp"/>
</dbReference>
<comment type="catalytic activity">
    <reaction evidence="14">
        <text>hydrogencarbonate + L-glutamine + 2 ATP + H2O = carbamoyl phosphate + L-glutamate + 2 ADP + phosphate + 2 H(+)</text>
        <dbReference type="Rhea" id="RHEA:18633"/>
        <dbReference type="ChEBI" id="CHEBI:15377"/>
        <dbReference type="ChEBI" id="CHEBI:15378"/>
        <dbReference type="ChEBI" id="CHEBI:17544"/>
        <dbReference type="ChEBI" id="CHEBI:29985"/>
        <dbReference type="ChEBI" id="CHEBI:30616"/>
        <dbReference type="ChEBI" id="CHEBI:43474"/>
        <dbReference type="ChEBI" id="CHEBI:58228"/>
        <dbReference type="ChEBI" id="CHEBI:58359"/>
        <dbReference type="ChEBI" id="CHEBI:456216"/>
        <dbReference type="EC" id="6.3.5.5"/>
    </reaction>
</comment>
<feature type="binding site" evidence="14">
    <location>
        <position position="798"/>
    </location>
    <ligand>
        <name>ATP</name>
        <dbReference type="ChEBI" id="CHEBI:30616"/>
        <label>2</label>
    </ligand>
</feature>
<dbReference type="InterPro" id="IPR005483">
    <property type="entry name" value="CPSase_dom"/>
</dbReference>
<feature type="binding site" evidence="14">
    <location>
        <position position="178"/>
    </location>
    <ligand>
        <name>ATP</name>
        <dbReference type="ChEBI" id="CHEBI:30616"/>
        <label>1</label>
    </ligand>
</feature>
<feature type="binding site" evidence="14">
    <location>
        <position position="853"/>
    </location>
    <ligand>
        <name>Mg(2+)</name>
        <dbReference type="ChEBI" id="CHEBI:18420"/>
        <label>3</label>
    </ligand>
</feature>
<feature type="domain" description="ATP-grasp" evidence="16">
    <location>
        <begin position="142"/>
        <end position="337"/>
    </location>
</feature>
<feature type="binding site" evidence="14">
    <location>
        <position position="217"/>
    </location>
    <ligand>
        <name>ATP</name>
        <dbReference type="ChEBI" id="CHEBI:30616"/>
        <label>1</label>
    </ligand>
</feature>
<dbReference type="InterPro" id="IPR006275">
    <property type="entry name" value="CPSase_lsu"/>
</dbReference>
<feature type="binding site" evidence="14">
    <location>
        <position position="308"/>
    </location>
    <ligand>
        <name>Mn(2+)</name>
        <dbReference type="ChEBI" id="CHEBI:29035"/>
        <label>1</label>
    </ligand>
</feature>
<dbReference type="Gene3D" id="3.40.50.20">
    <property type="match status" value="2"/>
</dbReference>
<dbReference type="Gene3D" id="3.30.1490.20">
    <property type="entry name" value="ATP-grasp fold, A domain"/>
    <property type="match status" value="1"/>
</dbReference>
<dbReference type="SUPFAM" id="SSF56059">
    <property type="entry name" value="Glutathione synthetase ATP-binding domain-like"/>
    <property type="match status" value="2"/>
</dbReference>
<dbReference type="NCBIfam" id="NF003671">
    <property type="entry name" value="PRK05294.1"/>
    <property type="match status" value="1"/>
</dbReference>
<feature type="region of interest" description="Disordered" evidence="15">
    <location>
        <begin position="1118"/>
        <end position="1139"/>
    </location>
</feature>
<name>A0ABP6WM84_9ACTN</name>
<feature type="binding site" evidence="14">
    <location>
        <position position="853"/>
    </location>
    <ligand>
        <name>Mn(2+)</name>
        <dbReference type="ChEBI" id="CHEBI:29035"/>
        <label>3</label>
    </ligand>
</feature>
<evidence type="ECO:0000259" key="17">
    <source>
        <dbReference type="PROSITE" id="PS51855"/>
    </source>
</evidence>
<evidence type="ECO:0000256" key="9">
    <source>
        <dbReference type="ARBA" id="ARBA00022840"/>
    </source>
</evidence>
<reference evidence="19" key="1">
    <citation type="journal article" date="2019" name="Int. J. Syst. Evol. Microbiol.">
        <title>The Global Catalogue of Microorganisms (GCM) 10K type strain sequencing project: providing services to taxonomists for standard genome sequencing and annotation.</title>
        <authorList>
            <consortium name="The Broad Institute Genomics Platform"/>
            <consortium name="The Broad Institute Genome Sequencing Center for Infectious Disease"/>
            <person name="Wu L."/>
            <person name="Ma J."/>
        </authorList>
    </citation>
    <scope>NUCLEOTIDE SEQUENCE [LARGE SCALE GENOMIC DNA]</scope>
    <source>
        <strain evidence="19">JCM 16540</strain>
    </source>
</reference>
<feature type="binding site" evidence="14">
    <location>
        <position position="766"/>
    </location>
    <ligand>
        <name>ATP</name>
        <dbReference type="ChEBI" id="CHEBI:30616"/>
        <label>2</label>
    </ligand>
</feature>
<dbReference type="EC" id="6.3.5.5" evidence="14"/>
<evidence type="ECO:0000256" key="7">
    <source>
        <dbReference type="ARBA" id="ARBA00022737"/>
    </source>
</evidence>
<evidence type="ECO:0000256" key="10">
    <source>
        <dbReference type="ARBA" id="ARBA00022842"/>
    </source>
</evidence>
<evidence type="ECO:0000256" key="13">
    <source>
        <dbReference type="ARBA" id="ARBA00047359"/>
    </source>
</evidence>
<feature type="compositionally biased region" description="Low complexity" evidence="15">
    <location>
        <begin position="1126"/>
        <end position="1139"/>
    </location>
</feature>
<feature type="binding site" evidence="14">
    <location>
        <position position="853"/>
    </location>
    <ligand>
        <name>Mn(2+)</name>
        <dbReference type="ChEBI" id="CHEBI:29035"/>
        <label>4</label>
    </ligand>
</feature>
<feature type="binding site" evidence="14">
    <location>
        <position position="855"/>
    </location>
    <ligand>
        <name>Mn(2+)</name>
        <dbReference type="ChEBI" id="CHEBI:29035"/>
        <label>4</label>
    </ligand>
</feature>
<dbReference type="InterPro" id="IPR033937">
    <property type="entry name" value="MGS_CPS_CarB"/>
</dbReference>
<dbReference type="PROSITE" id="PS51257">
    <property type="entry name" value="PROKAR_LIPOPROTEIN"/>
    <property type="match status" value="1"/>
</dbReference>
<dbReference type="PROSITE" id="PS51855">
    <property type="entry name" value="MGS"/>
    <property type="match status" value="1"/>
</dbReference>
<dbReference type="InterPro" id="IPR011761">
    <property type="entry name" value="ATP-grasp"/>
</dbReference>
<dbReference type="Pfam" id="PF02142">
    <property type="entry name" value="MGS"/>
    <property type="match status" value="1"/>
</dbReference>
<comment type="caution">
    <text evidence="18">The sequence shown here is derived from an EMBL/GenBank/DDBJ whole genome shotgun (WGS) entry which is preliminary data.</text>
</comment>
<feature type="binding site" evidence="14">
    <location>
        <position position="294"/>
    </location>
    <ligand>
        <name>Mg(2+)</name>
        <dbReference type="ChEBI" id="CHEBI:18420"/>
        <label>1</label>
    </ligand>
</feature>
<dbReference type="EC" id="6.3.4.16" evidence="14"/>
<organism evidence="18 19">
    <name type="scientific">Microlunatus spumicola</name>
    <dbReference type="NCBI Taxonomy" id="81499"/>
    <lineage>
        <taxon>Bacteria</taxon>
        <taxon>Bacillati</taxon>
        <taxon>Actinomycetota</taxon>
        <taxon>Actinomycetes</taxon>
        <taxon>Propionibacteriales</taxon>
        <taxon>Propionibacteriaceae</taxon>
        <taxon>Microlunatus</taxon>
    </lineage>
</organism>
<evidence type="ECO:0000256" key="2">
    <source>
        <dbReference type="ARBA" id="ARBA00009799"/>
    </source>
</evidence>
<comment type="similarity">
    <text evidence="2 14">Belongs to the CarB family.</text>
</comment>
<feature type="binding site" evidence="14">
    <location>
        <position position="308"/>
    </location>
    <ligand>
        <name>Mg(2+)</name>
        <dbReference type="ChEBI" id="CHEBI:18420"/>
        <label>2</label>
    </ligand>
</feature>
<feature type="binding site" evidence="14">
    <location>
        <position position="294"/>
    </location>
    <ligand>
        <name>ATP</name>
        <dbReference type="ChEBI" id="CHEBI:30616"/>
        <label>1</label>
    </ligand>
</feature>
<dbReference type="HAMAP" id="MF_01210_B">
    <property type="entry name" value="CPSase_L_chain_B"/>
    <property type="match status" value="1"/>
</dbReference>
<dbReference type="EMBL" id="BAAAYR010000001">
    <property type="protein sequence ID" value="GAA3553638.1"/>
    <property type="molecule type" value="Genomic_DNA"/>
</dbReference>
<feature type="binding site" evidence="14">
    <location>
        <position position="853"/>
    </location>
    <ligand>
        <name>ATP</name>
        <dbReference type="ChEBI" id="CHEBI:30616"/>
        <label>2</label>
    </ligand>
</feature>
<feature type="binding site" evidence="14">
    <location>
        <position position="308"/>
    </location>
    <ligand>
        <name>Mn(2+)</name>
        <dbReference type="ChEBI" id="CHEBI:29035"/>
        <label>2</label>
    </ligand>
</feature>
<feature type="binding site" evidence="14">
    <location>
        <position position="129"/>
    </location>
    <ligand>
        <name>ATP</name>
        <dbReference type="ChEBI" id="CHEBI:30616"/>
        <label>1</label>
    </ligand>
</feature>
<evidence type="ECO:0000313" key="18">
    <source>
        <dbReference type="EMBL" id="GAA3553638.1"/>
    </source>
</evidence>
<dbReference type="InterPro" id="IPR036897">
    <property type="entry name" value="CarbamoylP_synth_lsu_oligo_sf"/>
</dbReference>
<dbReference type="Proteomes" id="UP001500767">
    <property type="component" value="Unassembled WGS sequence"/>
</dbReference>
<dbReference type="InterPro" id="IPR013815">
    <property type="entry name" value="ATP_grasp_subdomain_1"/>
</dbReference>
<keyword evidence="6" id="KW-0479">Metal-binding</keyword>
<feature type="domain" description="MGS-like" evidence="17">
    <location>
        <begin position="964"/>
        <end position="1113"/>
    </location>
</feature>
<comment type="pathway">
    <text evidence="14">Pyrimidine metabolism; UMP biosynthesis via de novo pathway; (S)-dihydroorotate from bicarbonate: step 1/3.</text>
</comment>
<keyword evidence="19" id="KW-1185">Reference proteome</keyword>
<dbReference type="SUPFAM" id="SSF52440">
    <property type="entry name" value="PreATP-grasp domain"/>
    <property type="match status" value="2"/>
</dbReference>
<dbReference type="PROSITE" id="PS00866">
    <property type="entry name" value="CPSASE_1"/>
    <property type="match status" value="2"/>
</dbReference>
<gene>
    <name evidence="14 18" type="primary">carB</name>
    <name evidence="18" type="ORF">GCM10022197_05930</name>
</gene>
<feature type="binding site" evidence="14">
    <location>
        <position position="308"/>
    </location>
    <ligand>
        <name>ATP</name>
        <dbReference type="ChEBI" id="CHEBI:30616"/>
        <label>1</label>
    </ligand>
</feature>
<keyword evidence="4 14" id="KW-0436">Ligase</keyword>
<evidence type="ECO:0000256" key="14">
    <source>
        <dbReference type="HAMAP-Rule" id="MF_01210"/>
    </source>
</evidence>
<dbReference type="PROSITE" id="PS50975">
    <property type="entry name" value="ATP_GRASP"/>
    <property type="match status" value="2"/>
</dbReference>
<comment type="cofactor">
    <cofactor evidence="14">
        <name>Mg(2+)</name>
        <dbReference type="ChEBI" id="CHEBI:18420"/>
    </cofactor>
    <cofactor evidence="14">
        <name>Mn(2+)</name>
        <dbReference type="ChEBI" id="CHEBI:29035"/>
    </cofactor>
    <text evidence="14">Binds 4 Mg(2+) or Mn(2+) ions per subunit.</text>
</comment>
<dbReference type="Gene3D" id="1.10.1030.10">
    <property type="entry name" value="Carbamoyl-phosphate synthetase, large subunit oligomerisation domain"/>
    <property type="match status" value="1"/>
</dbReference>
<proteinExistence type="inferred from homology"/>
<evidence type="ECO:0000256" key="5">
    <source>
        <dbReference type="ARBA" id="ARBA00022605"/>
    </source>
</evidence>
<evidence type="ECO:0000256" key="15">
    <source>
        <dbReference type="SAM" id="MobiDB-lite"/>
    </source>
</evidence>
<feature type="binding site" evidence="14">
    <location>
        <position position="224"/>
    </location>
    <ligand>
        <name>ATP</name>
        <dbReference type="ChEBI" id="CHEBI:30616"/>
        <label>1</label>
    </ligand>
</feature>
<dbReference type="PROSITE" id="PS00867">
    <property type="entry name" value="CPSASE_2"/>
    <property type="match status" value="2"/>
</dbReference>
<feature type="binding site" evidence="14">
    <location>
        <position position="855"/>
    </location>
    <ligand>
        <name>Mg(2+)</name>
        <dbReference type="ChEBI" id="CHEBI:18420"/>
        <label>4</label>
    </ligand>
</feature>
<feature type="binding site" evidence="14">
    <location>
        <position position="800"/>
    </location>
    <ligand>
        <name>ATP</name>
        <dbReference type="ChEBI" id="CHEBI:30616"/>
        <label>2</label>
    </ligand>
</feature>
<comment type="domain">
    <text evidence="14">The large subunit is composed of 2 ATP-grasp domains that are involved in binding the 2 ATP molecules needed for carbamoyl phosphate synthesis. The N-terminal ATP-grasp domain (referred to as the carboxyphosphate synthetic component) catalyzes the ATP-dependent phosphorylation of hydrogencarbonate to carboxyphosphate and the subsequent nucleophilic attack by ammonia to form a carbamate intermediate. The C-terminal ATP-grasp domain (referred to as the carbamoyl phosphate synthetic component) then catalyzes the phosphorylation of carbamate with the second ATP to form the end product carbamoyl phosphate. The reactive and unstable enzyme intermediates are sequentially channeled from one active site to the next through the interior of the protein over a distance of at least 96 A.</text>
</comment>
<dbReference type="PANTHER" id="PTHR11405:SF53">
    <property type="entry name" value="CARBAMOYL-PHOSPHATE SYNTHASE [AMMONIA], MITOCHONDRIAL"/>
    <property type="match status" value="1"/>
</dbReference>
<feature type="binding site" evidence="14">
    <location>
        <position position="799"/>
    </location>
    <ligand>
        <name>ATP</name>
        <dbReference type="ChEBI" id="CHEBI:30616"/>
        <label>2</label>
    </ligand>
</feature>
<feature type="binding site" evidence="14">
    <location>
        <position position="185"/>
    </location>
    <ligand>
        <name>ATP</name>
        <dbReference type="ChEBI" id="CHEBI:30616"/>
        <label>1</label>
    </ligand>
</feature>
<evidence type="ECO:0000259" key="16">
    <source>
        <dbReference type="PROSITE" id="PS50975"/>
    </source>
</evidence>
<feature type="region of interest" description="Carboxyphosphate synthetic domain" evidence="14">
    <location>
        <begin position="1"/>
        <end position="411"/>
    </location>
</feature>
<evidence type="ECO:0000256" key="12">
    <source>
        <dbReference type="ARBA" id="ARBA00023211"/>
    </source>
</evidence>
<dbReference type="NCBIfam" id="NF009455">
    <property type="entry name" value="PRK12815.1"/>
    <property type="match status" value="1"/>
</dbReference>
<dbReference type="Gene3D" id="3.30.470.20">
    <property type="entry name" value="ATP-grasp fold, B domain"/>
    <property type="match status" value="2"/>
</dbReference>
<evidence type="ECO:0000313" key="19">
    <source>
        <dbReference type="Proteomes" id="UP001500767"/>
    </source>
</evidence>
<dbReference type="SMART" id="SM00851">
    <property type="entry name" value="MGS"/>
    <property type="match status" value="1"/>
</dbReference>
<dbReference type="Pfam" id="PF25596">
    <property type="entry name" value="CPSase_L_D1"/>
    <property type="match status" value="2"/>
</dbReference>
<comment type="subunit">
    <text evidence="14">Composed of two chains; the small (or glutamine) chain promotes the hydrolysis of glutamine to ammonia, which is used by the large (or ammonia) chain to synthesize carbamoyl phosphate. Tetramer of heterodimers (alpha,beta)4.</text>
</comment>
<evidence type="ECO:0000256" key="8">
    <source>
        <dbReference type="ARBA" id="ARBA00022741"/>
    </source>
</evidence>
<dbReference type="PANTHER" id="PTHR11405">
    <property type="entry name" value="CARBAMOYLTRANSFERASE FAMILY MEMBER"/>
    <property type="match status" value="1"/>
</dbReference>
<comment type="caution">
    <text evidence="14">Lacks conserved residue(s) required for the propagation of feature annotation.</text>
</comment>
<comment type="function">
    <text evidence="14">Large subunit of the glutamine-dependent carbamoyl phosphate synthetase (CPSase). CPSase catalyzes the formation of carbamoyl phosphate from the ammonia moiety of glutamine, carbonate, and phosphate donated by ATP, constituting the first step of 2 biosynthetic pathways, one leading to arginine and/or urea and the other to pyrimidine nucleotides. The large subunit (synthetase) binds the substrates ammonia (free or transferred from glutamine from the small subunit), hydrogencarbonate and ATP and carries out an ATP-coupled ligase reaction, activating hydrogencarbonate by forming carboxy phosphate which reacts with ammonia to form carbamoyl phosphate.</text>
</comment>
<evidence type="ECO:0000256" key="4">
    <source>
        <dbReference type="ARBA" id="ARBA00022598"/>
    </source>
</evidence>
<dbReference type="InterPro" id="IPR005479">
    <property type="entry name" value="CPAse_ATP-bd"/>
</dbReference>
<feature type="binding site" evidence="14">
    <location>
        <position position="308"/>
    </location>
    <ligand>
        <name>Mg(2+)</name>
        <dbReference type="ChEBI" id="CHEBI:18420"/>
        <label>1</label>
    </ligand>
</feature>
<feature type="binding site" evidence="14">
    <location>
        <position position="801"/>
    </location>
    <ligand>
        <name>ATP</name>
        <dbReference type="ChEBI" id="CHEBI:30616"/>
        <label>2</label>
    </ligand>
</feature>
<evidence type="ECO:0000256" key="1">
    <source>
        <dbReference type="ARBA" id="ARBA00005077"/>
    </source>
</evidence>
<feature type="binding site" evidence="14">
    <location>
        <position position="841"/>
    </location>
    <ligand>
        <name>ATP</name>
        <dbReference type="ChEBI" id="CHEBI:30616"/>
        <label>2</label>
    </ligand>
</feature>
<evidence type="ECO:0000256" key="3">
    <source>
        <dbReference type="ARBA" id="ARBA00022571"/>
    </source>
</evidence>
<feature type="binding site" evidence="14">
    <location>
        <position position="773"/>
    </location>
    <ligand>
        <name>ATP</name>
        <dbReference type="ChEBI" id="CHEBI:30616"/>
        <label>2</label>
    </ligand>
</feature>
<dbReference type="PRINTS" id="PR00098">
    <property type="entry name" value="CPSASE"/>
</dbReference>
<dbReference type="Gene3D" id="3.40.50.1380">
    <property type="entry name" value="Methylglyoxal synthase-like domain"/>
    <property type="match status" value="1"/>
</dbReference>
<feature type="binding site" evidence="14">
    <location>
        <position position="250"/>
    </location>
    <ligand>
        <name>ATP</name>
        <dbReference type="ChEBI" id="CHEBI:30616"/>
        <label>1</label>
    </ligand>
</feature>
<comment type="pathway">
    <text evidence="1 14">Amino-acid biosynthesis; L-arginine biosynthesis; carbamoyl phosphate from bicarbonate: step 1/1.</text>
</comment>
<feature type="binding site" evidence="14">
    <location>
        <position position="727"/>
    </location>
    <ligand>
        <name>ATP</name>
        <dbReference type="ChEBI" id="CHEBI:30616"/>
        <label>2</label>
    </ligand>
</feature>
<feature type="binding site" evidence="14">
    <location>
        <position position="768"/>
    </location>
    <ligand>
        <name>ATP</name>
        <dbReference type="ChEBI" id="CHEBI:30616"/>
        <label>2</label>
    </ligand>
</feature>
<feature type="binding site" evidence="14">
    <location>
        <position position="841"/>
    </location>
    <ligand>
        <name>Mg(2+)</name>
        <dbReference type="ChEBI" id="CHEBI:18420"/>
        <label>3</label>
    </ligand>
</feature>
<feature type="binding site" evidence="14">
    <location>
        <position position="310"/>
    </location>
    <ligand>
        <name>Mn(2+)</name>
        <dbReference type="ChEBI" id="CHEBI:29035"/>
        <label>2</label>
    </ligand>
</feature>
<evidence type="ECO:0000256" key="11">
    <source>
        <dbReference type="ARBA" id="ARBA00022975"/>
    </source>
</evidence>
<keyword evidence="3 14" id="KW-0055">Arginine biosynthesis</keyword>
<keyword evidence="10" id="KW-0460">Magnesium</keyword>
<dbReference type="SUPFAM" id="SSF48108">
    <property type="entry name" value="Carbamoyl phosphate synthetase, large subunit connection domain"/>
    <property type="match status" value="1"/>
</dbReference>
<keyword evidence="11 14" id="KW-0665">Pyrimidine biosynthesis</keyword>
<dbReference type="Pfam" id="PF02787">
    <property type="entry name" value="CPSase_L_D3"/>
    <property type="match status" value="1"/>
</dbReference>
<feature type="binding site" evidence="14">
    <location>
        <position position="219"/>
    </location>
    <ligand>
        <name>ATP</name>
        <dbReference type="ChEBI" id="CHEBI:30616"/>
        <label>1</label>
    </ligand>
</feature>
<keyword evidence="8 14" id="KW-0547">Nucleotide-binding</keyword>
<dbReference type="SUPFAM" id="SSF52335">
    <property type="entry name" value="Methylglyoxal synthase-like"/>
    <property type="match status" value="1"/>
</dbReference>
<dbReference type="SMART" id="SM01096">
    <property type="entry name" value="CPSase_L_D3"/>
    <property type="match status" value="1"/>
</dbReference>
<dbReference type="NCBIfam" id="TIGR01369">
    <property type="entry name" value="CPSaseII_lrg"/>
    <property type="match status" value="1"/>
</dbReference>
<feature type="binding site" evidence="14">
    <location>
        <position position="841"/>
    </location>
    <ligand>
        <name>Mn(2+)</name>
        <dbReference type="ChEBI" id="CHEBI:29035"/>
        <label>3</label>
    </ligand>
</feature>
<feature type="binding site" evidence="14">
    <location>
        <position position="310"/>
    </location>
    <ligand>
        <name>Mg(2+)</name>
        <dbReference type="ChEBI" id="CHEBI:18420"/>
        <label>2</label>
    </ligand>
</feature>
<feature type="domain" description="ATP-grasp" evidence="16">
    <location>
        <begin position="691"/>
        <end position="882"/>
    </location>
</feature>
<feature type="binding site" evidence="14">
    <location>
        <position position="184"/>
    </location>
    <ligand>
        <name>ATP</name>
        <dbReference type="ChEBI" id="CHEBI:30616"/>
        <label>1</label>
    </ligand>
</feature>
<dbReference type="InterPro" id="IPR036914">
    <property type="entry name" value="MGS-like_dom_sf"/>
</dbReference>
<dbReference type="InterPro" id="IPR016185">
    <property type="entry name" value="PreATP-grasp_dom_sf"/>
</dbReference>
<keyword evidence="12" id="KW-0464">Manganese</keyword>
<feature type="region of interest" description="Allosteric domain" evidence="14">
    <location>
        <begin position="964"/>
        <end position="1139"/>
    </location>
</feature>
<dbReference type="Pfam" id="PF02786">
    <property type="entry name" value="CPSase_L_D2"/>
    <property type="match status" value="2"/>
</dbReference>
<dbReference type="CDD" id="cd01424">
    <property type="entry name" value="MGS_CPS_II"/>
    <property type="match status" value="1"/>
</dbReference>
<keyword evidence="5 14" id="KW-0028">Amino-acid biosynthesis</keyword>
<feature type="binding site" evidence="14">
    <location>
        <position position="251"/>
    </location>
    <ligand>
        <name>ATP</name>
        <dbReference type="ChEBI" id="CHEBI:30616"/>
        <label>1</label>
    </ligand>
</feature>
<feature type="binding site" evidence="14">
    <location>
        <position position="294"/>
    </location>
    <ligand>
        <name>Mn(2+)</name>
        <dbReference type="ChEBI" id="CHEBI:29035"/>
        <label>1</label>
    </ligand>
</feature>
<dbReference type="InterPro" id="IPR005480">
    <property type="entry name" value="CPSase_lsu_oligo"/>
</dbReference>
<dbReference type="InterPro" id="IPR011607">
    <property type="entry name" value="MGS-like_dom"/>
</dbReference>
<keyword evidence="9 14" id="KW-0067">ATP-binding</keyword>
<feature type="binding site" evidence="14">
    <location>
        <position position="853"/>
    </location>
    <ligand>
        <name>Mg(2+)</name>
        <dbReference type="ChEBI" id="CHEBI:18420"/>
        <label>4</label>
    </ligand>
</feature>
<feature type="binding site" evidence="14">
    <location>
        <position position="252"/>
    </location>
    <ligand>
        <name>ATP</name>
        <dbReference type="ChEBI" id="CHEBI:30616"/>
        <label>1</label>
    </ligand>
</feature>
<comment type="catalytic activity">
    <reaction evidence="13 14">
        <text>hydrogencarbonate + NH4(+) + 2 ATP = carbamoyl phosphate + 2 ADP + phosphate + 2 H(+)</text>
        <dbReference type="Rhea" id="RHEA:18029"/>
        <dbReference type="ChEBI" id="CHEBI:15378"/>
        <dbReference type="ChEBI" id="CHEBI:17544"/>
        <dbReference type="ChEBI" id="CHEBI:28938"/>
        <dbReference type="ChEBI" id="CHEBI:30616"/>
        <dbReference type="ChEBI" id="CHEBI:43474"/>
        <dbReference type="ChEBI" id="CHEBI:58228"/>
        <dbReference type="ChEBI" id="CHEBI:456216"/>
        <dbReference type="EC" id="6.3.4.16"/>
    </reaction>
</comment>
<evidence type="ECO:0000256" key="6">
    <source>
        <dbReference type="ARBA" id="ARBA00022723"/>
    </source>
</evidence>
<dbReference type="RefSeq" id="WP_204912299.1">
    <property type="nucleotide sequence ID" value="NZ_BAAAYR010000001.1"/>
</dbReference>
<accession>A0ABP6WM84</accession>